<dbReference type="EMBL" id="BSXT01001427">
    <property type="protein sequence ID" value="GMF42337.1"/>
    <property type="molecule type" value="Genomic_DNA"/>
</dbReference>
<dbReference type="AlphaFoldDB" id="A0A9W6XP14"/>
<gene>
    <name evidence="2" type="ORF">Pfra01_001380200</name>
</gene>
<proteinExistence type="predicted"/>
<organism evidence="2 3">
    <name type="scientific">Phytophthora fragariaefolia</name>
    <dbReference type="NCBI Taxonomy" id="1490495"/>
    <lineage>
        <taxon>Eukaryota</taxon>
        <taxon>Sar</taxon>
        <taxon>Stramenopiles</taxon>
        <taxon>Oomycota</taxon>
        <taxon>Peronosporomycetes</taxon>
        <taxon>Peronosporales</taxon>
        <taxon>Peronosporaceae</taxon>
        <taxon>Phytophthora</taxon>
    </lineage>
</organism>
<comment type="caution">
    <text evidence="2">The sequence shown here is derived from an EMBL/GenBank/DDBJ whole genome shotgun (WGS) entry which is preliminary data.</text>
</comment>
<protein>
    <submittedName>
        <fullName evidence="2">Unnamed protein product</fullName>
    </submittedName>
</protein>
<dbReference type="Proteomes" id="UP001165121">
    <property type="component" value="Unassembled WGS sequence"/>
</dbReference>
<reference evidence="2" key="1">
    <citation type="submission" date="2023-04" db="EMBL/GenBank/DDBJ databases">
        <title>Phytophthora fragariaefolia NBRC 109709.</title>
        <authorList>
            <person name="Ichikawa N."/>
            <person name="Sato H."/>
            <person name="Tonouchi N."/>
        </authorList>
    </citation>
    <scope>NUCLEOTIDE SEQUENCE</scope>
    <source>
        <strain evidence="2">NBRC 109709</strain>
    </source>
</reference>
<name>A0A9W6XP14_9STRA</name>
<keyword evidence="3" id="KW-1185">Reference proteome</keyword>
<feature type="region of interest" description="Disordered" evidence="1">
    <location>
        <begin position="121"/>
        <end position="140"/>
    </location>
</feature>
<evidence type="ECO:0000313" key="3">
    <source>
        <dbReference type="Proteomes" id="UP001165121"/>
    </source>
</evidence>
<evidence type="ECO:0000256" key="1">
    <source>
        <dbReference type="SAM" id="MobiDB-lite"/>
    </source>
</evidence>
<feature type="region of interest" description="Disordered" evidence="1">
    <location>
        <begin position="1"/>
        <end position="71"/>
    </location>
</feature>
<accession>A0A9W6XP14</accession>
<dbReference type="OrthoDB" id="146500at2759"/>
<evidence type="ECO:0000313" key="2">
    <source>
        <dbReference type="EMBL" id="GMF42337.1"/>
    </source>
</evidence>
<sequence length="140" mass="15274">MDLDLFSAWPGDPSLLKTQDPAIGSDKNKKGRHANARDSLQGNPGPDPDPEYWIHGPPDPSRKTTGSGQYTASSVRISSLLAKIPNSRQDIHSSTLGLFTSYQRSKIQPYPRVHKVTKFSTDHGSSEACRSGPSVTIMNQ</sequence>